<dbReference type="RefSeq" id="WP_319833881.1">
    <property type="nucleotide sequence ID" value="NZ_CP138858.1"/>
</dbReference>
<reference evidence="1 2" key="1">
    <citation type="submission" date="2023-11" db="EMBL/GenBank/DDBJ databases">
        <title>Coraliomargarita sp. nov., isolated from marine algae.</title>
        <authorList>
            <person name="Lee J.K."/>
            <person name="Baek J.H."/>
            <person name="Kim J.M."/>
            <person name="Choi D.G."/>
            <person name="Jeon C.O."/>
        </authorList>
    </citation>
    <scope>NUCLEOTIDE SEQUENCE [LARGE SCALE GENOMIC DNA]</scope>
    <source>
        <strain evidence="1 2">J2-16</strain>
    </source>
</reference>
<keyword evidence="2" id="KW-1185">Reference proteome</keyword>
<sequence length="110" mass="12568">MDESTDHSQSKRARLVQFYDAELNLSDLLSEERYVGHELIDAGAIKEVYKVTDTHCAREVAYAKIRDGVFSPKHAIDFIREVQTTSVFFIRSKTTTSFSVSPVQRSRELP</sequence>
<dbReference type="Gene3D" id="3.30.200.20">
    <property type="entry name" value="Phosphorylase Kinase, domain 1"/>
    <property type="match status" value="1"/>
</dbReference>
<organism evidence="1 2">
    <name type="scientific">Coraliomargarita algicola</name>
    <dbReference type="NCBI Taxonomy" id="3092156"/>
    <lineage>
        <taxon>Bacteria</taxon>
        <taxon>Pseudomonadati</taxon>
        <taxon>Verrucomicrobiota</taxon>
        <taxon>Opitutia</taxon>
        <taxon>Puniceicoccales</taxon>
        <taxon>Coraliomargaritaceae</taxon>
        <taxon>Coraliomargarita</taxon>
    </lineage>
</organism>
<dbReference type="SUPFAM" id="SSF56112">
    <property type="entry name" value="Protein kinase-like (PK-like)"/>
    <property type="match status" value="1"/>
</dbReference>
<accession>A0ABZ0RP70</accession>
<name>A0ABZ0RP70_9BACT</name>
<evidence type="ECO:0000313" key="1">
    <source>
        <dbReference type="EMBL" id="WPJ97029.1"/>
    </source>
</evidence>
<proteinExistence type="predicted"/>
<protein>
    <submittedName>
        <fullName evidence="1">Uncharacterized protein</fullName>
    </submittedName>
</protein>
<evidence type="ECO:0000313" key="2">
    <source>
        <dbReference type="Proteomes" id="UP001324993"/>
    </source>
</evidence>
<dbReference type="Proteomes" id="UP001324993">
    <property type="component" value="Chromosome"/>
</dbReference>
<dbReference type="InterPro" id="IPR011009">
    <property type="entry name" value="Kinase-like_dom_sf"/>
</dbReference>
<dbReference type="EMBL" id="CP138858">
    <property type="protein sequence ID" value="WPJ97029.1"/>
    <property type="molecule type" value="Genomic_DNA"/>
</dbReference>
<gene>
    <name evidence="1" type="ORF">SH580_04830</name>
</gene>